<comment type="similarity">
    <text evidence="2">Belongs to the HPPK family.</text>
</comment>
<keyword evidence="9" id="KW-0289">Folate biosynthesis</keyword>
<dbReference type="GO" id="GO:0016301">
    <property type="term" value="F:kinase activity"/>
    <property type="evidence" value="ECO:0007669"/>
    <property type="project" value="UniProtKB-KW"/>
</dbReference>
<accession>A0A1H6N563</accession>
<organism evidence="14 15">
    <name type="scientific">Paracoccus alkenifer</name>
    <dbReference type="NCBI Taxonomy" id="65735"/>
    <lineage>
        <taxon>Bacteria</taxon>
        <taxon>Pseudomonadati</taxon>
        <taxon>Pseudomonadota</taxon>
        <taxon>Alphaproteobacteria</taxon>
        <taxon>Rhodobacterales</taxon>
        <taxon>Paracoccaceae</taxon>
        <taxon>Paracoccus</taxon>
    </lineage>
</organism>
<evidence type="ECO:0000256" key="1">
    <source>
        <dbReference type="ARBA" id="ARBA00005051"/>
    </source>
</evidence>
<protein>
    <recommendedName>
        <fullName evidence="4">2-amino-4-hydroxy-6-hydroxymethyldihydropteridine pyrophosphokinase</fullName>
        <ecNumber evidence="3">2.7.6.3</ecNumber>
    </recommendedName>
    <alternativeName>
        <fullName evidence="11">6-hydroxymethyl-7,8-dihydropterin pyrophosphokinase</fullName>
    </alternativeName>
    <alternativeName>
        <fullName evidence="12">7,8-dihydro-6-hydroxymethylpterin-pyrophosphokinase</fullName>
    </alternativeName>
</protein>
<evidence type="ECO:0000256" key="10">
    <source>
        <dbReference type="ARBA" id="ARBA00029409"/>
    </source>
</evidence>
<gene>
    <name evidence="14" type="ORF">SAMN04488075_2824</name>
</gene>
<comment type="function">
    <text evidence="10">Catalyzes the transfer of pyrophosphate from adenosine triphosphate (ATP) to 6-hydroxymethyl-7,8-dihydropterin, an enzymatic step in folate biosynthesis pathway.</text>
</comment>
<dbReference type="STRING" id="65735.SAMN04488075_2824"/>
<evidence type="ECO:0000256" key="3">
    <source>
        <dbReference type="ARBA" id="ARBA00013253"/>
    </source>
</evidence>
<dbReference type="InterPro" id="IPR000550">
    <property type="entry name" value="Hppk"/>
</dbReference>
<dbReference type="CDD" id="cd00483">
    <property type="entry name" value="HPPK"/>
    <property type="match status" value="1"/>
</dbReference>
<keyword evidence="6" id="KW-0547">Nucleotide-binding</keyword>
<feature type="domain" description="7,8-dihydro-6-hydroxymethylpterin-pyrophosphokinase" evidence="13">
    <location>
        <begin position="94"/>
        <end position="105"/>
    </location>
</feature>
<evidence type="ECO:0000256" key="8">
    <source>
        <dbReference type="ARBA" id="ARBA00022840"/>
    </source>
</evidence>
<dbReference type="InterPro" id="IPR035907">
    <property type="entry name" value="Hppk_sf"/>
</dbReference>
<dbReference type="AlphaFoldDB" id="A0A1H6N563"/>
<reference evidence="15" key="1">
    <citation type="submission" date="2016-10" db="EMBL/GenBank/DDBJ databases">
        <authorList>
            <person name="Varghese N."/>
            <person name="Submissions S."/>
        </authorList>
    </citation>
    <scope>NUCLEOTIDE SEQUENCE [LARGE SCALE GENOMIC DNA]</scope>
    <source>
        <strain evidence="15">DSM 11593</strain>
    </source>
</reference>
<keyword evidence="8" id="KW-0067">ATP-binding</keyword>
<dbReference type="PANTHER" id="PTHR43071:SF1">
    <property type="entry name" value="2-AMINO-4-HYDROXY-6-HYDROXYMETHYLDIHYDROPTERIDINE PYROPHOSPHOKINASE"/>
    <property type="match status" value="1"/>
</dbReference>
<dbReference type="OrthoDB" id="9808041at2"/>
<evidence type="ECO:0000313" key="14">
    <source>
        <dbReference type="EMBL" id="SEI09807.1"/>
    </source>
</evidence>
<evidence type="ECO:0000256" key="11">
    <source>
        <dbReference type="ARBA" id="ARBA00029766"/>
    </source>
</evidence>
<name>A0A1H6N563_9RHOB</name>
<dbReference type="PROSITE" id="PS00794">
    <property type="entry name" value="HPPK"/>
    <property type="match status" value="1"/>
</dbReference>
<dbReference type="EMBL" id="FNXG01000006">
    <property type="protein sequence ID" value="SEI09807.1"/>
    <property type="molecule type" value="Genomic_DNA"/>
</dbReference>
<keyword evidence="15" id="KW-1185">Reference proteome</keyword>
<dbReference type="GO" id="GO:0003848">
    <property type="term" value="F:2-amino-4-hydroxy-6-hydroxymethyldihydropteridine diphosphokinase activity"/>
    <property type="evidence" value="ECO:0007669"/>
    <property type="project" value="UniProtKB-EC"/>
</dbReference>
<comment type="pathway">
    <text evidence="1">Cofactor biosynthesis; tetrahydrofolate biosynthesis; 2-amino-4-hydroxy-6-hydroxymethyl-7,8-dihydropteridine diphosphate from 7,8-dihydroneopterin triphosphate: step 4/4.</text>
</comment>
<dbReference type="SUPFAM" id="SSF55083">
    <property type="entry name" value="6-hydroxymethyl-7,8-dihydropterin pyrophosphokinase, HPPK"/>
    <property type="match status" value="1"/>
</dbReference>
<dbReference type="Gene3D" id="3.30.70.560">
    <property type="entry name" value="7,8-Dihydro-6-hydroxymethylpterin-pyrophosphokinase HPPK"/>
    <property type="match status" value="1"/>
</dbReference>
<evidence type="ECO:0000256" key="9">
    <source>
        <dbReference type="ARBA" id="ARBA00022909"/>
    </source>
</evidence>
<evidence type="ECO:0000259" key="13">
    <source>
        <dbReference type="PROSITE" id="PS00794"/>
    </source>
</evidence>
<dbReference type="RefSeq" id="WP_090848742.1">
    <property type="nucleotide sequence ID" value="NZ_FNXG01000006.1"/>
</dbReference>
<dbReference type="PANTHER" id="PTHR43071">
    <property type="entry name" value="2-AMINO-4-HYDROXY-6-HYDROXYMETHYLDIHYDROPTERIDINE PYROPHOSPHOKINASE"/>
    <property type="match status" value="1"/>
</dbReference>
<dbReference type="EC" id="2.7.6.3" evidence="3"/>
<evidence type="ECO:0000256" key="2">
    <source>
        <dbReference type="ARBA" id="ARBA00005810"/>
    </source>
</evidence>
<proteinExistence type="inferred from homology"/>
<dbReference type="UniPathway" id="UPA00077">
    <property type="reaction ID" value="UER00155"/>
</dbReference>
<evidence type="ECO:0000256" key="6">
    <source>
        <dbReference type="ARBA" id="ARBA00022741"/>
    </source>
</evidence>
<dbReference type="GO" id="GO:0005524">
    <property type="term" value="F:ATP binding"/>
    <property type="evidence" value="ECO:0007669"/>
    <property type="project" value="UniProtKB-KW"/>
</dbReference>
<keyword evidence="7 14" id="KW-0418">Kinase</keyword>
<keyword evidence="5" id="KW-0808">Transferase</keyword>
<evidence type="ECO:0000256" key="7">
    <source>
        <dbReference type="ARBA" id="ARBA00022777"/>
    </source>
</evidence>
<dbReference type="Proteomes" id="UP000199125">
    <property type="component" value="Unassembled WGS sequence"/>
</dbReference>
<evidence type="ECO:0000313" key="15">
    <source>
        <dbReference type="Proteomes" id="UP000199125"/>
    </source>
</evidence>
<dbReference type="NCBIfam" id="TIGR01498">
    <property type="entry name" value="folK"/>
    <property type="match status" value="1"/>
</dbReference>
<evidence type="ECO:0000256" key="12">
    <source>
        <dbReference type="ARBA" id="ARBA00033413"/>
    </source>
</evidence>
<evidence type="ECO:0000256" key="5">
    <source>
        <dbReference type="ARBA" id="ARBA00022679"/>
    </source>
</evidence>
<evidence type="ECO:0000256" key="4">
    <source>
        <dbReference type="ARBA" id="ARBA00016218"/>
    </source>
</evidence>
<dbReference type="GO" id="GO:0046654">
    <property type="term" value="P:tetrahydrofolate biosynthetic process"/>
    <property type="evidence" value="ECO:0007669"/>
    <property type="project" value="UniProtKB-UniPathway"/>
</dbReference>
<dbReference type="GO" id="GO:0046656">
    <property type="term" value="P:folic acid biosynthetic process"/>
    <property type="evidence" value="ECO:0007669"/>
    <property type="project" value="UniProtKB-KW"/>
</dbReference>
<dbReference type="Pfam" id="PF01288">
    <property type="entry name" value="HPPK"/>
    <property type="match status" value="1"/>
</dbReference>
<sequence length="189" mass="19810">MKEDVVLLALGANLFSSTGSPAAALRAALVALGAEGLALRHVSRFWRTPAFPPGSGPDYVNAAAAVQSPMGAQDTLAAAHRVESALGRVRDGGRWGARVIDIDLLAMDDLVLPDGAEQDRWRALPPAQAQQLTPDRLILPHPRMQDRGFVLAPLAEIAPQWRHPRTGQTVAAMLAALGPAGVAGMAPLA</sequence>